<gene>
    <name evidence="2" type="ORF">EDD79_10718</name>
</gene>
<dbReference type="AlphaFoldDB" id="A0A4R2SYQ7"/>
<evidence type="ECO:0000313" key="2">
    <source>
        <dbReference type="EMBL" id="TCP94830.1"/>
    </source>
</evidence>
<sequence>MLRTLKSLVLIVIICFTATGIPVYANFLFNYIISEDYVEYNVDLLTHSSEKYEVDITFESSHNSLPLEFDDTPLNFKLFLGDQEIKNLELEVIEKSNDPYKFSFILTPERLDLPNGNYILEVTPNIINIKSPIDPIPINFNFNKNVKYIPAVQTVPTNRTALTLYFPDNDFNRLIPITRVVPYTNIPLRSTVNELYKGPSKSLGLPTGSPIPTVLNLNLNNDIARVYLPKDIGVYNTYSSNARIALDSFISSLTSINEVSAVQFYINWQITTDDFHGVSIDKPISKDNSPKAYVAYRTDSDRLLLYPITSTVSNFSAIDIFKILKISTNNNLYSNRIYPPIPEDVELLDYSLIDGVLKLKFNDAFVSIIKNENDLSNLMIDSLIYSYTSYPEIQSVIFTTENVSTDRLNILNTPLNASGLINIEQ</sequence>
<protein>
    <submittedName>
        <fullName evidence="2">Sporulation and spore germination protein</fullName>
    </submittedName>
</protein>
<evidence type="ECO:0000259" key="1">
    <source>
        <dbReference type="SMART" id="SM00909"/>
    </source>
</evidence>
<organism evidence="2 3">
    <name type="scientific">Serpentinicella alkaliphila</name>
    <dbReference type="NCBI Taxonomy" id="1734049"/>
    <lineage>
        <taxon>Bacteria</taxon>
        <taxon>Bacillati</taxon>
        <taxon>Bacillota</taxon>
        <taxon>Clostridia</taxon>
        <taxon>Peptostreptococcales</taxon>
        <taxon>Natronincolaceae</taxon>
        <taxon>Serpentinicella</taxon>
    </lineage>
</organism>
<dbReference type="Pfam" id="PF10646">
    <property type="entry name" value="Germane"/>
    <property type="match status" value="2"/>
</dbReference>
<feature type="domain" description="GerMN" evidence="1">
    <location>
        <begin position="188"/>
        <end position="274"/>
    </location>
</feature>
<accession>A0A4R2SYQ7</accession>
<comment type="caution">
    <text evidence="2">The sequence shown here is derived from an EMBL/GenBank/DDBJ whole genome shotgun (WGS) entry which is preliminary data.</text>
</comment>
<keyword evidence="3" id="KW-1185">Reference proteome</keyword>
<dbReference type="RefSeq" id="WP_132849807.1">
    <property type="nucleotide sequence ID" value="NZ_CP058648.1"/>
</dbReference>
<dbReference type="Proteomes" id="UP000295504">
    <property type="component" value="Unassembled WGS sequence"/>
</dbReference>
<dbReference type="InterPro" id="IPR019606">
    <property type="entry name" value="GerMN"/>
</dbReference>
<name>A0A4R2SYQ7_9FIRM</name>
<dbReference type="OrthoDB" id="1953838at2"/>
<reference evidence="2 3" key="1">
    <citation type="submission" date="2019-03" db="EMBL/GenBank/DDBJ databases">
        <title>Genomic Encyclopedia of Type Strains, Phase IV (KMG-IV): sequencing the most valuable type-strain genomes for metagenomic binning, comparative biology and taxonomic classification.</title>
        <authorList>
            <person name="Goeker M."/>
        </authorList>
    </citation>
    <scope>NUCLEOTIDE SEQUENCE [LARGE SCALE GENOMIC DNA]</scope>
    <source>
        <strain evidence="2 3">DSM 100013</strain>
    </source>
</reference>
<dbReference type="SMART" id="SM00909">
    <property type="entry name" value="Germane"/>
    <property type="match status" value="2"/>
</dbReference>
<dbReference type="EMBL" id="SLYC01000071">
    <property type="protein sequence ID" value="TCP94830.1"/>
    <property type="molecule type" value="Genomic_DNA"/>
</dbReference>
<evidence type="ECO:0000313" key="3">
    <source>
        <dbReference type="Proteomes" id="UP000295504"/>
    </source>
</evidence>
<proteinExistence type="predicted"/>
<feature type="domain" description="GerMN" evidence="1">
    <location>
        <begin position="317"/>
        <end position="409"/>
    </location>
</feature>